<proteinExistence type="predicted"/>
<feature type="region of interest" description="Disordered" evidence="1">
    <location>
        <begin position="1"/>
        <end position="113"/>
    </location>
</feature>
<accession>A0A7U3Q061</accession>
<keyword evidence="3" id="KW-1185">Reference proteome</keyword>
<feature type="compositionally biased region" description="Polar residues" evidence="1">
    <location>
        <begin position="1"/>
        <end position="21"/>
    </location>
</feature>
<organism evidence="2 3">
    <name type="scientific">Epichloe festucae (strain Fl1)</name>
    <dbReference type="NCBI Taxonomy" id="877507"/>
    <lineage>
        <taxon>Eukaryota</taxon>
        <taxon>Fungi</taxon>
        <taxon>Dikarya</taxon>
        <taxon>Ascomycota</taxon>
        <taxon>Pezizomycotina</taxon>
        <taxon>Sordariomycetes</taxon>
        <taxon>Hypocreomycetidae</taxon>
        <taxon>Hypocreales</taxon>
        <taxon>Clavicipitaceae</taxon>
        <taxon>Epichloe</taxon>
    </lineage>
</organism>
<reference evidence="2 3" key="1">
    <citation type="journal article" date="2018" name="PLoS Genet.">
        <title>Repeat elements organise 3D genome structure and mediate transcription in the filamentous fungus Epichloe festucae.</title>
        <authorList>
            <person name="Winter D.J."/>
            <person name="Ganley A.R.D."/>
            <person name="Young C.A."/>
            <person name="Liachko I."/>
            <person name="Schardl C.L."/>
            <person name="Dupont P.Y."/>
            <person name="Berry D."/>
            <person name="Ram A."/>
            <person name="Scott B."/>
            <person name="Cox M.P."/>
        </authorList>
    </citation>
    <scope>NUCLEOTIDE SEQUENCE [LARGE SCALE GENOMIC DNA]</scope>
    <source>
        <strain evidence="2 3">Fl1</strain>
    </source>
</reference>
<dbReference type="AlphaFoldDB" id="A0A7U3Q061"/>
<evidence type="ECO:0000313" key="2">
    <source>
        <dbReference type="EMBL" id="QPH11008.1"/>
    </source>
</evidence>
<dbReference type="OrthoDB" id="5236024at2759"/>
<feature type="compositionally biased region" description="Basic and acidic residues" evidence="1">
    <location>
        <begin position="78"/>
        <end position="113"/>
    </location>
</feature>
<name>A0A7U3Q061_EPIFF</name>
<protein>
    <submittedName>
        <fullName evidence="2">Uncharacterized protein</fullName>
    </submittedName>
</protein>
<gene>
    <name evidence="2" type="ORF">C2857_002565</name>
</gene>
<feature type="compositionally biased region" description="Basic residues" evidence="1">
    <location>
        <begin position="28"/>
        <end position="39"/>
    </location>
</feature>
<dbReference type="Proteomes" id="UP000594364">
    <property type="component" value="Chromosome 5"/>
</dbReference>
<evidence type="ECO:0000313" key="3">
    <source>
        <dbReference type="Proteomes" id="UP000594364"/>
    </source>
</evidence>
<dbReference type="EMBL" id="CP031389">
    <property type="protein sequence ID" value="QPH11008.1"/>
    <property type="molecule type" value="Genomic_DNA"/>
</dbReference>
<evidence type="ECO:0000256" key="1">
    <source>
        <dbReference type="SAM" id="MobiDB-lite"/>
    </source>
</evidence>
<sequence>MVTTRSSAAPPTDAPSQTAAESSDKSQRGRKRGRAKVTMRPREMRGDIDADSAPDDLSSSDKTNKQASVKGKKQNNSKTDETEGETPKEIAEASRKRSEMIERDRLAREARDKEEEILCQERQRQMLLFIASTRKPSHEGQERHVLASHDKYHQKHGWYRWEDEIILDLIRKVKSPDTKVLAEEKFPWRTVAEVNQRVKDLRAPDEAEV</sequence>